<evidence type="ECO:0000313" key="2">
    <source>
        <dbReference type="Proteomes" id="UP000228934"/>
    </source>
</evidence>
<dbReference type="Proteomes" id="UP000228934">
    <property type="component" value="Unassembled WGS sequence"/>
</dbReference>
<reference evidence="2" key="1">
    <citation type="journal article" date="2017" name="Nat. Commun.">
        <title>The North American bullfrog draft genome provides insight into hormonal regulation of long noncoding RNA.</title>
        <authorList>
            <person name="Hammond S.A."/>
            <person name="Warren R.L."/>
            <person name="Vandervalk B.P."/>
            <person name="Kucuk E."/>
            <person name="Khan H."/>
            <person name="Gibb E.A."/>
            <person name="Pandoh P."/>
            <person name="Kirk H."/>
            <person name="Zhao Y."/>
            <person name="Jones M."/>
            <person name="Mungall A.J."/>
            <person name="Coope R."/>
            <person name="Pleasance S."/>
            <person name="Moore R.A."/>
            <person name="Holt R.A."/>
            <person name="Round J.M."/>
            <person name="Ohora S."/>
            <person name="Walle B.V."/>
            <person name="Veldhoen N."/>
            <person name="Helbing C.C."/>
            <person name="Birol I."/>
        </authorList>
    </citation>
    <scope>NUCLEOTIDE SEQUENCE [LARGE SCALE GENOMIC DNA]</scope>
</reference>
<accession>A0A2G9Q040</accession>
<dbReference type="AlphaFoldDB" id="A0A2G9Q040"/>
<organism evidence="1 2">
    <name type="scientific">Aquarana catesbeiana</name>
    <name type="common">American bullfrog</name>
    <name type="synonym">Rana catesbeiana</name>
    <dbReference type="NCBI Taxonomy" id="8400"/>
    <lineage>
        <taxon>Eukaryota</taxon>
        <taxon>Metazoa</taxon>
        <taxon>Chordata</taxon>
        <taxon>Craniata</taxon>
        <taxon>Vertebrata</taxon>
        <taxon>Euteleostomi</taxon>
        <taxon>Amphibia</taxon>
        <taxon>Batrachia</taxon>
        <taxon>Anura</taxon>
        <taxon>Neobatrachia</taxon>
        <taxon>Ranoidea</taxon>
        <taxon>Ranidae</taxon>
        <taxon>Aquarana</taxon>
    </lineage>
</organism>
<evidence type="ECO:0000313" key="1">
    <source>
        <dbReference type="EMBL" id="PIO08937.1"/>
    </source>
</evidence>
<dbReference type="EMBL" id="KV922528">
    <property type="protein sequence ID" value="PIO08937.1"/>
    <property type="molecule type" value="Genomic_DNA"/>
</dbReference>
<proteinExistence type="predicted"/>
<protein>
    <submittedName>
        <fullName evidence="1">Uncharacterized protein</fullName>
    </submittedName>
</protein>
<dbReference type="OrthoDB" id="9343824at2759"/>
<name>A0A2G9Q040_AQUCT</name>
<gene>
    <name evidence="1" type="ORF">AB205_0158240</name>
</gene>
<feature type="non-terminal residue" evidence="1">
    <location>
        <position position="1"/>
    </location>
</feature>
<sequence>VQPMVSSKELEQFHSDIQKLLEPLEAEIQLGVNLTEEDFNKDTSEENDGQVKELLKRGNNLQLKISDDKNREEIKLKQQLLQAKYNTLKVCIQN</sequence>
<keyword evidence="2" id="KW-1185">Reference proteome</keyword>